<feature type="region of interest" description="Disordered" evidence="1">
    <location>
        <begin position="96"/>
        <end position="122"/>
    </location>
</feature>
<dbReference type="AlphaFoldDB" id="A0A4Y2QWS8"/>
<sequence>MSRLAISMQRNAVSTQAEIQRTPVLERSDNRINFLLILKNIPLSSYIADQIDAEQYNKCDNRISPSRLSNDGESRSPRCKMLWKSLLALVSLFGSPPSRNDEENALFRATPYGPQSMSEARK</sequence>
<reference evidence="2 3" key="1">
    <citation type="journal article" date="2019" name="Sci. Rep.">
        <title>Orb-weaving spider Araneus ventricosus genome elucidates the spidroin gene catalogue.</title>
        <authorList>
            <person name="Kono N."/>
            <person name="Nakamura H."/>
            <person name="Ohtoshi R."/>
            <person name="Moran D.A.P."/>
            <person name="Shinohara A."/>
            <person name="Yoshida Y."/>
            <person name="Fujiwara M."/>
            <person name="Mori M."/>
            <person name="Tomita M."/>
            <person name="Arakawa K."/>
        </authorList>
    </citation>
    <scope>NUCLEOTIDE SEQUENCE [LARGE SCALE GENOMIC DNA]</scope>
</reference>
<gene>
    <name evidence="2" type="ORF">AVEN_152694_1</name>
</gene>
<protein>
    <submittedName>
        <fullName evidence="2">Uncharacterized protein</fullName>
    </submittedName>
</protein>
<dbReference type="Proteomes" id="UP000499080">
    <property type="component" value="Unassembled WGS sequence"/>
</dbReference>
<accession>A0A4Y2QWS8</accession>
<name>A0A4Y2QWS8_ARAVE</name>
<keyword evidence="3" id="KW-1185">Reference proteome</keyword>
<dbReference type="EMBL" id="BGPR01015053">
    <property type="protein sequence ID" value="GBN67827.1"/>
    <property type="molecule type" value="Genomic_DNA"/>
</dbReference>
<proteinExistence type="predicted"/>
<evidence type="ECO:0000256" key="1">
    <source>
        <dbReference type="SAM" id="MobiDB-lite"/>
    </source>
</evidence>
<evidence type="ECO:0000313" key="2">
    <source>
        <dbReference type="EMBL" id="GBN67827.1"/>
    </source>
</evidence>
<evidence type="ECO:0000313" key="3">
    <source>
        <dbReference type="Proteomes" id="UP000499080"/>
    </source>
</evidence>
<feature type="compositionally biased region" description="Polar residues" evidence="1">
    <location>
        <begin position="113"/>
        <end position="122"/>
    </location>
</feature>
<organism evidence="2 3">
    <name type="scientific">Araneus ventricosus</name>
    <name type="common">Orbweaver spider</name>
    <name type="synonym">Epeira ventricosa</name>
    <dbReference type="NCBI Taxonomy" id="182803"/>
    <lineage>
        <taxon>Eukaryota</taxon>
        <taxon>Metazoa</taxon>
        <taxon>Ecdysozoa</taxon>
        <taxon>Arthropoda</taxon>
        <taxon>Chelicerata</taxon>
        <taxon>Arachnida</taxon>
        <taxon>Araneae</taxon>
        <taxon>Araneomorphae</taxon>
        <taxon>Entelegynae</taxon>
        <taxon>Araneoidea</taxon>
        <taxon>Araneidae</taxon>
        <taxon>Araneus</taxon>
    </lineage>
</organism>
<comment type="caution">
    <text evidence="2">The sequence shown here is derived from an EMBL/GenBank/DDBJ whole genome shotgun (WGS) entry which is preliminary data.</text>
</comment>